<protein>
    <submittedName>
        <fullName evidence="2">Uroporphyrinogen-III synthase</fullName>
    </submittedName>
</protein>
<sequence length="262" mass="28528">MEKRPVLAIMRPETYTNDSERVAEDAGFQPFSVPVVTLRGMKDDAFDGFVQRVLSQKTDIVIFTSANGIDYTLKNLDGVSENDFLSALKKIKIVAIGPTTRKKLESCGLTSSLMPGEYSSEGLVNDLGKDVDGKIIDIPRSFYGSEVLVKGLIDAGATVHQTHVYTLDIPEGPLQDELIEKTVAGEIDAFAFTSTMMVKNFMKMAENNGELEDVVEKLNEAVVGAIGYPTAQTVESFGVTVDVVPGEFTFEALVEAIRGKMK</sequence>
<dbReference type="Proteomes" id="UP000294855">
    <property type="component" value="Unassembled WGS sequence"/>
</dbReference>
<feature type="domain" description="Tetrapyrrole biosynthesis uroporphyrinogen III synthase" evidence="1">
    <location>
        <begin position="22"/>
        <end position="255"/>
    </location>
</feature>
<dbReference type="InterPro" id="IPR039793">
    <property type="entry name" value="UROS/Hem4"/>
</dbReference>
<organism evidence="2 3">
    <name type="scientific">Methanimicrococcus blatticola</name>
    <dbReference type="NCBI Taxonomy" id="91560"/>
    <lineage>
        <taxon>Archaea</taxon>
        <taxon>Methanobacteriati</taxon>
        <taxon>Methanobacteriota</taxon>
        <taxon>Stenosarchaea group</taxon>
        <taxon>Methanomicrobia</taxon>
        <taxon>Methanosarcinales</taxon>
        <taxon>Methanosarcinaceae</taxon>
        <taxon>Methanimicrococcus</taxon>
    </lineage>
</organism>
<dbReference type="GO" id="GO:0004852">
    <property type="term" value="F:uroporphyrinogen-III synthase activity"/>
    <property type="evidence" value="ECO:0007669"/>
    <property type="project" value="InterPro"/>
</dbReference>
<proteinExistence type="predicted"/>
<dbReference type="RefSeq" id="WP_133517677.1">
    <property type="nucleotide sequence ID" value="NZ_JAHDUW010000004.1"/>
</dbReference>
<comment type="caution">
    <text evidence="2">The sequence shown here is derived from an EMBL/GenBank/DDBJ whole genome shotgun (WGS) entry which is preliminary data.</text>
</comment>
<dbReference type="OrthoDB" id="15395at2157"/>
<dbReference type="Pfam" id="PF02602">
    <property type="entry name" value="HEM4"/>
    <property type="match status" value="1"/>
</dbReference>
<evidence type="ECO:0000313" key="3">
    <source>
        <dbReference type="Proteomes" id="UP000294855"/>
    </source>
</evidence>
<dbReference type="NCBIfam" id="NF004587">
    <property type="entry name" value="PRK05928.2-5"/>
    <property type="match status" value="1"/>
</dbReference>
<name>A0A484F3Y2_9EURY</name>
<dbReference type="AlphaFoldDB" id="A0A484F3Y2"/>
<evidence type="ECO:0000313" key="2">
    <source>
        <dbReference type="EMBL" id="TDQ68293.1"/>
    </source>
</evidence>
<dbReference type="GO" id="GO:0006780">
    <property type="term" value="P:uroporphyrinogen III biosynthetic process"/>
    <property type="evidence" value="ECO:0007669"/>
    <property type="project" value="InterPro"/>
</dbReference>
<gene>
    <name evidence="2" type="ORF">C7391_1233</name>
</gene>
<dbReference type="PANTHER" id="PTHR40082:SF1">
    <property type="entry name" value="BLR5956 PROTEIN"/>
    <property type="match status" value="1"/>
</dbReference>
<dbReference type="InterPro" id="IPR003754">
    <property type="entry name" value="4pyrrol_synth_uPrphyn_synth"/>
</dbReference>
<dbReference type="InterPro" id="IPR036108">
    <property type="entry name" value="4pyrrol_syn_uPrphyn_synt_sf"/>
</dbReference>
<accession>A0A484F3Y2</accession>
<dbReference type="SUPFAM" id="SSF69618">
    <property type="entry name" value="HemD-like"/>
    <property type="match status" value="1"/>
</dbReference>
<dbReference type="EMBL" id="SNYS01000009">
    <property type="protein sequence ID" value="TDQ68293.1"/>
    <property type="molecule type" value="Genomic_DNA"/>
</dbReference>
<reference evidence="2 3" key="1">
    <citation type="submission" date="2019-03" db="EMBL/GenBank/DDBJ databases">
        <title>Genomic Encyclopedia of Type Strains, Phase IV (KMG-IV): sequencing the most valuable type-strain genomes for metagenomic binning, comparative biology and taxonomic classification.</title>
        <authorList>
            <person name="Goeker M."/>
        </authorList>
    </citation>
    <scope>NUCLEOTIDE SEQUENCE [LARGE SCALE GENOMIC DNA]</scope>
    <source>
        <strain evidence="2 3">DSM 13328</strain>
    </source>
</reference>
<dbReference type="PANTHER" id="PTHR40082">
    <property type="entry name" value="BLR5956 PROTEIN"/>
    <property type="match status" value="1"/>
</dbReference>
<evidence type="ECO:0000259" key="1">
    <source>
        <dbReference type="Pfam" id="PF02602"/>
    </source>
</evidence>
<keyword evidence="3" id="KW-1185">Reference proteome</keyword>
<dbReference type="CDD" id="cd06578">
    <property type="entry name" value="HemD"/>
    <property type="match status" value="1"/>
</dbReference>
<dbReference type="Gene3D" id="3.40.50.10090">
    <property type="match status" value="2"/>
</dbReference>